<comment type="similarity">
    <text evidence="1">Belongs to the HyuE racemase family.</text>
</comment>
<dbReference type="EMBL" id="FWDO01000004">
    <property type="protein sequence ID" value="SLM18419.1"/>
    <property type="molecule type" value="Genomic_DNA"/>
</dbReference>
<dbReference type="PANTHER" id="PTHR28047">
    <property type="entry name" value="PROTEIN DCG1"/>
    <property type="match status" value="1"/>
</dbReference>
<dbReference type="Gene3D" id="3.40.50.12500">
    <property type="match status" value="1"/>
</dbReference>
<reference evidence="2" key="1">
    <citation type="submission" date="2017-02" db="EMBL/GenBank/DDBJ databases">
        <authorList>
            <person name="Regsiter A."/>
            <person name="William W."/>
        </authorList>
    </citation>
    <scope>NUCLEOTIDE SEQUENCE</scope>
    <source>
        <strain evidence="2">BdmA 4</strain>
    </source>
</reference>
<sequence length="229" mass="25059">MKMEILVPVATNFRNAEILYEAKKTQSSNVDIGINNIKQGPTSIECDYDSAFAENYVVEMAEEMEAGGANGIVLYCFAEPALSACKEKLNIPVVGLREASIAIASLLGDNIGVIAPMENTKKSFSRALGKKVRQIISLDLPVLEYADQEKVRTAIESKIQQLVQNDCDVIVFGCGSILGLDIEHLQDKYHLPIIVPIHAAVAVCKYLMQHKLMQSKIAYPSPALGKVIH</sequence>
<evidence type="ECO:0000256" key="1">
    <source>
        <dbReference type="ARBA" id="ARBA00038414"/>
    </source>
</evidence>
<dbReference type="InterPro" id="IPR015942">
    <property type="entry name" value="Asp/Glu/hydantoin_racemase"/>
</dbReference>
<proteinExistence type="inferred from homology"/>
<protein>
    <submittedName>
        <fullName evidence="2">Putative hydantoin racemase</fullName>
    </submittedName>
</protein>
<accession>A0A3P3XQR5</accession>
<name>A0A3P3XQR5_9SPIR</name>
<gene>
    <name evidence="2" type="ORF">SPIRO4BDMA_40991</name>
</gene>
<dbReference type="InterPro" id="IPR053714">
    <property type="entry name" value="Iso_Racemase_Enz_sf"/>
</dbReference>
<dbReference type="Pfam" id="PF01177">
    <property type="entry name" value="Asp_Glu_race"/>
    <property type="match status" value="1"/>
</dbReference>
<evidence type="ECO:0000313" key="2">
    <source>
        <dbReference type="EMBL" id="SLM18419.1"/>
    </source>
</evidence>
<dbReference type="InterPro" id="IPR052186">
    <property type="entry name" value="Hydantoin_racemase-like"/>
</dbReference>
<dbReference type="PANTHER" id="PTHR28047:SF5">
    <property type="entry name" value="PROTEIN DCG1"/>
    <property type="match status" value="1"/>
</dbReference>
<organism evidence="2">
    <name type="scientific">uncultured spirochete</name>
    <dbReference type="NCBI Taxonomy" id="156406"/>
    <lineage>
        <taxon>Bacteria</taxon>
        <taxon>Pseudomonadati</taxon>
        <taxon>Spirochaetota</taxon>
        <taxon>Spirochaetia</taxon>
        <taxon>Spirochaetales</taxon>
        <taxon>environmental samples</taxon>
    </lineage>
</organism>
<dbReference type="GO" id="GO:0047661">
    <property type="term" value="F:amino-acid racemase activity"/>
    <property type="evidence" value="ECO:0007669"/>
    <property type="project" value="InterPro"/>
</dbReference>
<dbReference type="AlphaFoldDB" id="A0A3P3XQR5"/>